<dbReference type="PRINTS" id="PR00725">
    <property type="entry name" value="DADACBPTASE1"/>
</dbReference>
<dbReference type="GO" id="GO:0009252">
    <property type="term" value="P:peptidoglycan biosynthetic process"/>
    <property type="evidence" value="ECO:0007669"/>
    <property type="project" value="UniProtKB-UniPathway"/>
</dbReference>
<protein>
    <recommendedName>
        <fullName evidence="4">serine-type D-Ala-D-Ala carboxypeptidase</fullName>
        <ecNumber evidence="4">3.4.16.4</ecNumber>
    </recommendedName>
</protein>
<evidence type="ECO:0000256" key="2">
    <source>
        <dbReference type="ARBA" id="ARBA00004752"/>
    </source>
</evidence>
<dbReference type="SMART" id="SM00936">
    <property type="entry name" value="PBP5_C"/>
    <property type="match status" value="1"/>
</dbReference>
<dbReference type="InterPro" id="IPR001967">
    <property type="entry name" value="Peptidase_S11_N"/>
</dbReference>
<dbReference type="Gene3D" id="2.60.410.10">
    <property type="entry name" value="D-Ala-D-Ala carboxypeptidase, C-terminal domain"/>
    <property type="match status" value="1"/>
</dbReference>
<evidence type="ECO:0000256" key="10">
    <source>
        <dbReference type="ARBA" id="ARBA00022984"/>
    </source>
</evidence>
<dbReference type="GO" id="GO:0071555">
    <property type="term" value="P:cell wall organization"/>
    <property type="evidence" value="ECO:0007669"/>
    <property type="project" value="UniProtKB-KW"/>
</dbReference>
<name>A0A3A1WQD5_9HYPH</name>
<gene>
    <name evidence="18" type="ORF">D3218_07600</name>
</gene>
<dbReference type="InterPro" id="IPR037167">
    <property type="entry name" value="Peptidase_S11_C_sf"/>
</dbReference>
<keyword evidence="10" id="KW-0573">Peptidoglycan synthesis</keyword>
<feature type="binding site" evidence="14">
    <location>
        <position position="214"/>
    </location>
    <ligand>
        <name>substrate</name>
    </ligand>
</feature>
<keyword evidence="9" id="KW-0133">Cell shape</keyword>
<feature type="active site" description="Acyl-ester intermediate" evidence="13">
    <location>
        <position position="49"/>
    </location>
</feature>
<evidence type="ECO:0000259" key="17">
    <source>
        <dbReference type="SMART" id="SM00936"/>
    </source>
</evidence>
<keyword evidence="5 18" id="KW-0121">Carboxypeptidase</keyword>
<comment type="pathway">
    <text evidence="2">Cell wall biogenesis; peptidoglycan biosynthesis.</text>
</comment>
<dbReference type="Proteomes" id="UP000265750">
    <property type="component" value="Unassembled WGS sequence"/>
</dbReference>
<comment type="caution">
    <text evidence="18">The sequence shown here is derived from an EMBL/GenBank/DDBJ whole genome shotgun (WGS) entry which is preliminary data.</text>
</comment>
<evidence type="ECO:0000256" key="14">
    <source>
        <dbReference type="PIRSR" id="PIRSR618044-2"/>
    </source>
</evidence>
<evidence type="ECO:0000256" key="5">
    <source>
        <dbReference type="ARBA" id="ARBA00022645"/>
    </source>
</evidence>
<dbReference type="SUPFAM" id="SSF69189">
    <property type="entry name" value="Penicillin-binding protein associated domain"/>
    <property type="match status" value="1"/>
</dbReference>
<evidence type="ECO:0000256" key="12">
    <source>
        <dbReference type="ARBA" id="ARBA00034000"/>
    </source>
</evidence>
<dbReference type="Gene3D" id="3.40.710.10">
    <property type="entry name" value="DD-peptidase/beta-lactamase superfamily"/>
    <property type="match status" value="1"/>
</dbReference>
<dbReference type="SUPFAM" id="SSF56601">
    <property type="entry name" value="beta-lactamase/transpeptidase-like"/>
    <property type="match status" value="1"/>
</dbReference>
<dbReference type="PANTHER" id="PTHR21581">
    <property type="entry name" value="D-ALANYL-D-ALANINE CARBOXYPEPTIDASE"/>
    <property type="match status" value="1"/>
</dbReference>
<evidence type="ECO:0000256" key="9">
    <source>
        <dbReference type="ARBA" id="ARBA00022960"/>
    </source>
</evidence>
<dbReference type="Pfam" id="PF00768">
    <property type="entry name" value="Peptidase_S11"/>
    <property type="match status" value="1"/>
</dbReference>
<sequence length="371" mass="39608">MLAALLVAAGLSAPAHAFETTAHAAVLLDFDTDTILFEKNPDDEVPPASLSKLMTLLVIFDELKRGAIRMDETFPVSEHAWRTGGAASGGSTMFLPLNSQVSVADLIKGIAIQSGNDATIVAAEGIAGSVPAFAEMMNRRAQELGLTHSHFVNPHGLPDPAQRVSARDLVTLAAYIIRTYPEHYPLFSEEEFTFNGITQRSRNPLLSLGADGLKTGHTSEAGYGLVASAKDDGGRRIVFAMTGMKTVGERATQARALMTLGLRGFENVVILKSDETAGEVPVSGGVAASVPVRAAGEIRFIEPRGSGSPYQTEIVPVGTIEAPVPEGRRVAQMRITRDGAVVREEPLYAAAEVERAGLLQRMQEQVLGYFR</sequence>
<evidence type="ECO:0000256" key="1">
    <source>
        <dbReference type="ARBA" id="ARBA00003217"/>
    </source>
</evidence>
<evidence type="ECO:0000313" key="18">
    <source>
        <dbReference type="EMBL" id="RIY02212.1"/>
    </source>
</evidence>
<dbReference type="GO" id="GO:0009002">
    <property type="term" value="F:serine-type D-Ala-D-Ala carboxypeptidase activity"/>
    <property type="evidence" value="ECO:0007669"/>
    <property type="project" value="UniProtKB-EC"/>
</dbReference>
<feature type="signal peptide" evidence="16">
    <location>
        <begin position="1"/>
        <end position="17"/>
    </location>
</feature>
<dbReference type="OrthoDB" id="7912889at2"/>
<comment type="catalytic activity">
    <reaction evidence="12">
        <text>Preferential cleavage: (Ac)2-L-Lys-D-Ala-|-D-Ala. Also transpeptidation of peptidyl-alanyl moieties that are N-acyl substituents of D-alanine.</text>
        <dbReference type="EC" id="3.4.16.4"/>
    </reaction>
</comment>
<dbReference type="AlphaFoldDB" id="A0A3A1WQD5"/>
<keyword evidence="11" id="KW-0961">Cell wall biogenesis/degradation</keyword>
<evidence type="ECO:0000256" key="8">
    <source>
        <dbReference type="ARBA" id="ARBA00022801"/>
    </source>
</evidence>
<keyword evidence="19" id="KW-1185">Reference proteome</keyword>
<accession>A0A3A1WQD5</accession>
<evidence type="ECO:0000256" key="6">
    <source>
        <dbReference type="ARBA" id="ARBA00022670"/>
    </source>
</evidence>
<evidence type="ECO:0000256" key="7">
    <source>
        <dbReference type="ARBA" id="ARBA00022729"/>
    </source>
</evidence>
<dbReference type="EMBL" id="QYRN01000003">
    <property type="protein sequence ID" value="RIY02212.1"/>
    <property type="molecule type" value="Genomic_DNA"/>
</dbReference>
<dbReference type="GO" id="GO:0008360">
    <property type="term" value="P:regulation of cell shape"/>
    <property type="evidence" value="ECO:0007669"/>
    <property type="project" value="UniProtKB-KW"/>
</dbReference>
<keyword evidence="6" id="KW-0645">Protease</keyword>
<feature type="domain" description="Peptidase S11 D-Ala-D-Ala carboxypeptidase A C-terminal" evidence="17">
    <location>
        <begin position="265"/>
        <end position="355"/>
    </location>
</feature>
<keyword evidence="7 16" id="KW-0732">Signal</keyword>
<evidence type="ECO:0000256" key="3">
    <source>
        <dbReference type="ARBA" id="ARBA00007164"/>
    </source>
</evidence>
<evidence type="ECO:0000256" key="4">
    <source>
        <dbReference type="ARBA" id="ARBA00012448"/>
    </source>
</evidence>
<dbReference type="InterPro" id="IPR012907">
    <property type="entry name" value="Peptidase_S11_C"/>
</dbReference>
<feature type="active site" evidence="13">
    <location>
        <position position="114"/>
    </location>
</feature>
<dbReference type="InterPro" id="IPR018044">
    <property type="entry name" value="Peptidase_S11"/>
</dbReference>
<evidence type="ECO:0000256" key="15">
    <source>
        <dbReference type="RuleBase" id="RU004016"/>
    </source>
</evidence>
<dbReference type="PANTHER" id="PTHR21581:SF6">
    <property type="entry name" value="TRAFFICKING PROTEIN PARTICLE COMPLEX SUBUNIT 12"/>
    <property type="match status" value="1"/>
</dbReference>
<dbReference type="UniPathway" id="UPA00219"/>
<feature type="chain" id="PRO_5017437632" description="serine-type D-Ala-D-Ala carboxypeptidase" evidence="16">
    <location>
        <begin position="18"/>
        <end position="371"/>
    </location>
</feature>
<comment type="similarity">
    <text evidence="3 15">Belongs to the peptidase S11 family.</text>
</comment>
<evidence type="ECO:0000256" key="13">
    <source>
        <dbReference type="PIRSR" id="PIRSR618044-1"/>
    </source>
</evidence>
<dbReference type="InterPro" id="IPR012338">
    <property type="entry name" value="Beta-lactam/transpept-like"/>
</dbReference>
<dbReference type="EC" id="3.4.16.4" evidence="4"/>
<dbReference type="InterPro" id="IPR015956">
    <property type="entry name" value="Peniciliin-bd_prot_C_sf"/>
</dbReference>
<reference evidence="19" key="1">
    <citation type="submission" date="2018-09" db="EMBL/GenBank/DDBJ databases">
        <authorList>
            <person name="Tuo L."/>
        </authorList>
    </citation>
    <scope>NUCLEOTIDE SEQUENCE [LARGE SCALE GENOMIC DNA]</scope>
    <source>
        <strain evidence="19">M2BS4Y-1</strain>
    </source>
</reference>
<comment type="function">
    <text evidence="1">Removes C-terminal D-alanyl residues from sugar-peptide cell wall precursors.</text>
</comment>
<feature type="active site" description="Proton acceptor" evidence="13">
    <location>
        <position position="52"/>
    </location>
</feature>
<dbReference type="Pfam" id="PF07943">
    <property type="entry name" value="PBP5_C"/>
    <property type="match status" value="1"/>
</dbReference>
<dbReference type="GO" id="GO:0006508">
    <property type="term" value="P:proteolysis"/>
    <property type="evidence" value="ECO:0007669"/>
    <property type="project" value="UniProtKB-KW"/>
</dbReference>
<evidence type="ECO:0000256" key="16">
    <source>
        <dbReference type="SAM" id="SignalP"/>
    </source>
</evidence>
<evidence type="ECO:0000256" key="11">
    <source>
        <dbReference type="ARBA" id="ARBA00023316"/>
    </source>
</evidence>
<evidence type="ECO:0000313" key="19">
    <source>
        <dbReference type="Proteomes" id="UP000265750"/>
    </source>
</evidence>
<proteinExistence type="inferred from homology"/>
<keyword evidence="8" id="KW-0378">Hydrolase</keyword>
<organism evidence="18 19">
    <name type="scientific">Aureimonas flava</name>
    <dbReference type="NCBI Taxonomy" id="2320271"/>
    <lineage>
        <taxon>Bacteria</taxon>
        <taxon>Pseudomonadati</taxon>
        <taxon>Pseudomonadota</taxon>
        <taxon>Alphaproteobacteria</taxon>
        <taxon>Hyphomicrobiales</taxon>
        <taxon>Aurantimonadaceae</taxon>
        <taxon>Aureimonas</taxon>
    </lineage>
</organism>